<name>A0ACB7Z5J7_9ERIC</name>
<dbReference type="Proteomes" id="UP000828048">
    <property type="component" value="Chromosome 4"/>
</dbReference>
<proteinExistence type="predicted"/>
<comment type="caution">
    <text evidence="1">The sequence shown here is derived from an EMBL/GenBank/DDBJ whole genome shotgun (WGS) entry which is preliminary data.</text>
</comment>
<accession>A0ACB7Z5J7</accession>
<reference evidence="1 2" key="1">
    <citation type="journal article" date="2021" name="Hortic Res">
        <title>High-quality reference genome and annotation aids understanding of berry development for evergreen blueberry (Vaccinium darrowii).</title>
        <authorList>
            <person name="Yu J."/>
            <person name="Hulse-Kemp A.M."/>
            <person name="Babiker E."/>
            <person name="Staton M."/>
        </authorList>
    </citation>
    <scope>NUCLEOTIDE SEQUENCE [LARGE SCALE GENOMIC DNA]</scope>
    <source>
        <strain evidence="2">cv. NJ 8807/NJ 8810</strain>
        <tissue evidence="1">Young leaf</tissue>
    </source>
</reference>
<protein>
    <submittedName>
        <fullName evidence="1">Uncharacterized protein</fullName>
    </submittedName>
</protein>
<evidence type="ECO:0000313" key="2">
    <source>
        <dbReference type="Proteomes" id="UP000828048"/>
    </source>
</evidence>
<evidence type="ECO:0000313" key="1">
    <source>
        <dbReference type="EMBL" id="KAH7860598.1"/>
    </source>
</evidence>
<organism evidence="1 2">
    <name type="scientific">Vaccinium darrowii</name>
    <dbReference type="NCBI Taxonomy" id="229202"/>
    <lineage>
        <taxon>Eukaryota</taxon>
        <taxon>Viridiplantae</taxon>
        <taxon>Streptophyta</taxon>
        <taxon>Embryophyta</taxon>
        <taxon>Tracheophyta</taxon>
        <taxon>Spermatophyta</taxon>
        <taxon>Magnoliopsida</taxon>
        <taxon>eudicotyledons</taxon>
        <taxon>Gunneridae</taxon>
        <taxon>Pentapetalae</taxon>
        <taxon>asterids</taxon>
        <taxon>Ericales</taxon>
        <taxon>Ericaceae</taxon>
        <taxon>Vaccinioideae</taxon>
        <taxon>Vaccinieae</taxon>
        <taxon>Vaccinium</taxon>
    </lineage>
</organism>
<gene>
    <name evidence="1" type="ORF">Vadar_015352</name>
</gene>
<dbReference type="EMBL" id="CM037154">
    <property type="protein sequence ID" value="KAH7860598.1"/>
    <property type="molecule type" value="Genomic_DNA"/>
</dbReference>
<keyword evidence="2" id="KW-1185">Reference proteome</keyword>
<sequence>MSHPLLYLLFCFLLLLPFSTVAQTNGTVDVGSSITASAKATPWLSPSQDFAFGFKQLEDNNLFLLSIWYYKIPDQTIVWYANEGVPVSTGSKVELTADKGLVLTDPQGQELWSSGSVLNRVAYGFMNDTGNFMLVGGGSVDVWQSFKDPTDTLLPTQIMESGGVLFSRQTQKNFSRGRFQLRLLEDGNLVLNTRDLDTNFAYDAYYRSDTSDAANETNSGYKVIFNETGYMYVLKRSNQIILLAPGIVLPPGDYYHRATLNFDGVFTQYYHPKSENGNWAVFWYKPDNICVDIVGKEGRGACGYNSICTINDNNRPDCSCPLGFSLLDRNDKYGDCKPSFTPSCEDGDNKSSNGDLYDLSVLIDTDWPLSDYEQLKPMSEETCKNSCLQDCFCTVAILRGDTCWKKKLPLSNGRKDSAVNGKAFMKFRKGDLPPQPTDPSFPPPDIKKNDRTLIVVGSVLLGSSLFVNVVLTGAFCLGFFLIYKKKILKNRDGPKAAETILRCFTYEELAEATDGFKEELGRGAFGIVYEGVLQMGNSRNSVAVKKLDRLVQEKDREKEFKTEVNVIGQTHHKNLVRLVGFCDEGEHRMLVYEFMSNGTLASFLFGEMKPSWNQRSKIALGIARGLLYLHEECSTQIIHCDIKPQNILLDDYYNARISDFGLAKLLMINQSQTNAGIRGTRGYVAPEWFRSKPVTAKVDVYSFGVLLLEIITCRKHLGELETGLEDRAILTDWVYECFLKDRLDALVEDDSEALNDWRNVQRFLMVGIWCIEEDLSQRPTMRKVTQMLEGVVEVAVPPSPSQFYSLS</sequence>